<dbReference type="EMBL" id="CP022742">
    <property type="protein sequence ID" value="ASU24192.1"/>
    <property type="molecule type" value="Genomic_DNA"/>
</dbReference>
<evidence type="ECO:0000313" key="2">
    <source>
        <dbReference type="Proteomes" id="UP000215148"/>
    </source>
</evidence>
<reference evidence="1 2" key="1">
    <citation type="submission" date="2017-08" db="EMBL/GenBank/DDBJ databases">
        <title>The Vibrio qinghaiensis sp.-Q67 is a luminous bacteria isolated firstly from Qinghai lake, Qinghai province, China, which has been proved to be very sensitive to detect environmental and food pollutants. Therefore, complete genome analysis of V. qinghaiensis sp.-Q67 highlights the potential application of this strain on detection of hazards in the contaminated environments.</title>
        <authorList>
            <person name="Gong L."/>
        </authorList>
    </citation>
    <scope>NUCLEOTIDE SEQUENCE [LARGE SCALE GENOMIC DNA]</scope>
    <source>
        <strain evidence="1 2">Q67</strain>
    </source>
</reference>
<protein>
    <submittedName>
        <fullName evidence="1">Uncharacterized protein</fullName>
    </submittedName>
</protein>
<accession>A0A223N2R7</accession>
<name>A0A223N2R7_9VIBR</name>
<dbReference type="Proteomes" id="UP000215148">
    <property type="component" value="Chromosome 2"/>
</dbReference>
<organism evidence="1 2">
    <name type="scientific">Vibrio qinghaiensis</name>
    <dbReference type="NCBI Taxonomy" id="2025808"/>
    <lineage>
        <taxon>Bacteria</taxon>
        <taxon>Pseudomonadati</taxon>
        <taxon>Pseudomonadota</taxon>
        <taxon>Gammaproteobacteria</taxon>
        <taxon>Vibrionales</taxon>
        <taxon>Vibrionaceae</taxon>
        <taxon>Vibrio</taxon>
    </lineage>
</organism>
<evidence type="ECO:0000313" key="1">
    <source>
        <dbReference type="EMBL" id="ASU24192.1"/>
    </source>
</evidence>
<proteinExistence type="predicted"/>
<dbReference type="KEGG" id="vqi:CCZ37_17100"/>
<sequence>MLRSSLFFQIAKFEFFGFFADLRFWFINESVSLFQVYKKARSLVVKVSVSIGWPNKRLKRDCQRLATLVQN</sequence>
<gene>
    <name evidence="1" type="ORF">CCZ37_17100</name>
</gene>
<keyword evidence="2" id="KW-1185">Reference proteome</keyword>
<dbReference type="AlphaFoldDB" id="A0A223N2R7"/>